<evidence type="ECO:0000256" key="2">
    <source>
        <dbReference type="ARBA" id="ARBA00011006"/>
    </source>
</evidence>
<feature type="transmembrane region" description="Helical" evidence="7">
    <location>
        <begin position="35"/>
        <end position="54"/>
    </location>
</feature>
<feature type="transmembrane region" description="Helical" evidence="7">
    <location>
        <begin position="66"/>
        <end position="85"/>
    </location>
</feature>
<dbReference type="Proteomes" id="UP000051386">
    <property type="component" value="Unassembled WGS sequence"/>
</dbReference>
<dbReference type="Pfam" id="PF04226">
    <property type="entry name" value="Transgly_assoc"/>
    <property type="match status" value="1"/>
</dbReference>
<protein>
    <submittedName>
        <fullName evidence="8">Membrane protein</fullName>
    </submittedName>
</protein>
<dbReference type="InterPro" id="IPR007341">
    <property type="entry name" value="Transgly_assoc"/>
</dbReference>
<dbReference type="GO" id="GO:0005886">
    <property type="term" value="C:plasma membrane"/>
    <property type="evidence" value="ECO:0007669"/>
    <property type="project" value="UniProtKB-SubCell"/>
</dbReference>
<evidence type="ECO:0000256" key="6">
    <source>
        <dbReference type="ARBA" id="ARBA00023136"/>
    </source>
</evidence>
<proteinExistence type="inferred from homology"/>
<comment type="caution">
    <text evidence="8">The sequence shown here is derived from an EMBL/GenBank/DDBJ whole genome shotgun (WGS) entry which is preliminary data.</text>
</comment>
<evidence type="ECO:0000313" key="9">
    <source>
        <dbReference type="Proteomes" id="UP000051386"/>
    </source>
</evidence>
<keyword evidence="6 7" id="KW-0472">Membrane</keyword>
<dbReference type="PANTHER" id="PTHR33884">
    <property type="entry name" value="UPF0410 PROTEIN YMGE"/>
    <property type="match status" value="1"/>
</dbReference>
<name>A0A0R0D901_9GAMM</name>
<sequence length="90" mass="9361">MNGLFGSSSWLYIILVGFVVGLLGRFVMPGNNRMGCLLTIVLGIVGALLAGWFGQYMGWYAAGEPAGFLGAVVGAVAVLALLRLVSGGRR</sequence>
<gene>
    <name evidence="8" type="ORF">ABB28_07725</name>
</gene>
<dbReference type="PATRIC" id="fig|517011.3.peg.1172"/>
<reference evidence="8 9" key="1">
    <citation type="submission" date="2015-05" db="EMBL/GenBank/DDBJ databases">
        <title>Genome sequencing and analysis of members of genus Stenotrophomonas.</title>
        <authorList>
            <person name="Patil P.P."/>
            <person name="Midha S."/>
            <person name="Patil P.B."/>
        </authorList>
    </citation>
    <scope>NUCLEOTIDE SEQUENCE [LARGE SCALE GENOMIC DNA]</scope>
    <source>
        <strain evidence="8 9">DSM 21508</strain>
    </source>
</reference>
<keyword evidence="9" id="KW-1185">Reference proteome</keyword>
<comment type="subcellular location">
    <subcellularLocation>
        <location evidence="1">Cell membrane</location>
        <topology evidence="1">Multi-pass membrane protein</topology>
    </subcellularLocation>
</comment>
<evidence type="ECO:0000256" key="5">
    <source>
        <dbReference type="ARBA" id="ARBA00022989"/>
    </source>
</evidence>
<dbReference type="PANTHER" id="PTHR33884:SF7">
    <property type="entry name" value="BSL8023 PROTEIN"/>
    <property type="match status" value="1"/>
</dbReference>
<dbReference type="AlphaFoldDB" id="A0A0R0D901"/>
<keyword evidence="3" id="KW-1003">Cell membrane</keyword>
<evidence type="ECO:0000256" key="3">
    <source>
        <dbReference type="ARBA" id="ARBA00022475"/>
    </source>
</evidence>
<evidence type="ECO:0000256" key="7">
    <source>
        <dbReference type="SAM" id="Phobius"/>
    </source>
</evidence>
<evidence type="ECO:0000313" key="8">
    <source>
        <dbReference type="EMBL" id="KRG74257.1"/>
    </source>
</evidence>
<evidence type="ECO:0000256" key="4">
    <source>
        <dbReference type="ARBA" id="ARBA00022692"/>
    </source>
</evidence>
<keyword evidence="4 7" id="KW-0812">Transmembrane</keyword>
<organism evidence="8 9">
    <name type="scientific">Stenotrophomonas chelatiphaga</name>
    <dbReference type="NCBI Taxonomy" id="517011"/>
    <lineage>
        <taxon>Bacteria</taxon>
        <taxon>Pseudomonadati</taxon>
        <taxon>Pseudomonadota</taxon>
        <taxon>Gammaproteobacteria</taxon>
        <taxon>Lysobacterales</taxon>
        <taxon>Lysobacteraceae</taxon>
        <taxon>Stenotrophomonas</taxon>
    </lineage>
</organism>
<dbReference type="EMBL" id="LDJK01000028">
    <property type="protein sequence ID" value="KRG74257.1"/>
    <property type="molecule type" value="Genomic_DNA"/>
</dbReference>
<comment type="similarity">
    <text evidence="2">Belongs to the UPF0410 family.</text>
</comment>
<dbReference type="RefSeq" id="WP_057508073.1">
    <property type="nucleotide sequence ID" value="NZ_LDJK01000028.1"/>
</dbReference>
<evidence type="ECO:0000256" key="1">
    <source>
        <dbReference type="ARBA" id="ARBA00004651"/>
    </source>
</evidence>
<accession>A0A0R0D901</accession>
<feature type="transmembrane region" description="Helical" evidence="7">
    <location>
        <begin position="12"/>
        <end position="28"/>
    </location>
</feature>
<keyword evidence="5 7" id="KW-1133">Transmembrane helix</keyword>